<feature type="signal peptide" evidence="1">
    <location>
        <begin position="1"/>
        <end position="17"/>
    </location>
</feature>
<keyword evidence="1" id="KW-0732">Signal</keyword>
<evidence type="ECO:0000313" key="2">
    <source>
        <dbReference type="EMBL" id="CAH0729719.1"/>
    </source>
</evidence>
<feature type="non-terminal residue" evidence="2">
    <location>
        <position position="70"/>
    </location>
</feature>
<evidence type="ECO:0000256" key="1">
    <source>
        <dbReference type="SAM" id="SignalP"/>
    </source>
</evidence>
<protein>
    <recommendedName>
        <fullName evidence="4">Neuropeptide-like 4</fullName>
    </recommendedName>
</protein>
<sequence>MFYNLFALFAILAVAFSAPKPEPAPQLIAYSGGYDYVYPAAGVPSVYSPYSAPFTRLSYSAYPFDTFFVR</sequence>
<dbReference type="AlphaFoldDB" id="A0A8J9YG93"/>
<dbReference type="Proteomes" id="UP000838878">
    <property type="component" value="Chromosome 8"/>
</dbReference>
<proteinExistence type="predicted"/>
<accession>A0A8J9YG93</accession>
<organism evidence="2 3">
    <name type="scientific">Brenthis ino</name>
    <name type="common">lesser marbled fritillary</name>
    <dbReference type="NCBI Taxonomy" id="405034"/>
    <lineage>
        <taxon>Eukaryota</taxon>
        <taxon>Metazoa</taxon>
        <taxon>Ecdysozoa</taxon>
        <taxon>Arthropoda</taxon>
        <taxon>Hexapoda</taxon>
        <taxon>Insecta</taxon>
        <taxon>Pterygota</taxon>
        <taxon>Neoptera</taxon>
        <taxon>Endopterygota</taxon>
        <taxon>Lepidoptera</taxon>
        <taxon>Glossata</taxon>
        <taxon>Ditrysia</taxon>
        <taxon>Papilionoidea</taxon>
        <taxon>Nymphalidae</taxon>
        <taxon>Heliconiinae</taxon>
        <taxon>Argynnini</taxon>
        <taxon>Brenthis</taxon>
    </lineage>
</organism>
<dbReference type="OrthoDB" id="6930042at2759"/>
<evidence type="ECO:0000313" key="3">
    <source>
        <dbReference type="Proteomes" id="UP000838878"/>
    </source>
</evidence>
<evidence type="ECO:0008006" key="4">
    <source>
        <dbReference type="Google" id="ProtNLM"/>
    </source>
</evidence>
<name>A0A8J9YG93_9NEOP</name>
<reference evidence="2" key="1">
    <citation type="submission" date="2021-12" db="EMBL/GenBank/DDBJ databases">
        <authorList>
            <person name="Martin H S."/>
        </authorList>
    </citation>
    <scope>NUCLEOTIDE SEQUENCE</scope>
</reference>
<keyword evidence="3" id="KW-1185">Reference proteome</keyword>
<dbReference type="EMBL" id="OV170228">
    <property type="protein sequence ID" value="CAH0729719.1"/>
    <property type="molecule type" value="Genomic_DNA"/>
</dbReference>
<gene>
    <name evidence="2" type="ORF">BINO364_LOCUS14776</name>
</gene>
<feature type="chain" id="PRO_5035434828" description="Neuropeptide-like 4" evidence="1">
    <location>
        <begin position="18"/>
        <end position="70"/>
    </location>
</feature>